<reference evidence="2" key="1">
    <citation type="submission" date="2021-12" db="EMBL/GenBank/DDBJ databases">
        <authorList>
            <person name="Veyrier F.J."/>
        </authorList>
    </citation>
    <scope>NUCLEOTIDE SEQUENCE</scope>
    <source>
        <strain evidence="2">SAG 1488-6</strain>
    </source>
</reference>
<dbReference type="Gene3D" id="3.30.110.170">
    <property type="entry name" value="Protein of unknown function (DUF541), domain 1"/>
    <property type="match status" value="1"/>
</dbReference>
<keyword evidence="3" id="KW-1185">Reference proteome</keyword>
<evidence type="ECO:0000256" key="1">
    <source>
        <dbReference type="SAM" id="SignalP"/>
    </source>
</evidence>
<sequence length="230" mass="25545">MFYKCMGLTLSLLCANHVLAADVHYNMVNLQDAAQVQVSQNQLTVVLAIESKADQRDAASRDNTLKLNRVLQAIQAQGVKGELLNRSVNQQYEYTNQSHQARGWMDVAKVQIYSEDSAKINQLVAAVQKEARLESQQYGLTTALKRQYVLQATEEAVANFQQQAQQVTQNLGGKRYRIVELNIGEAGQYEMQPRMMMAKGAMAADAAPVAMDMPGETSIRVQVSGKIQIH</sequence>
<accession>A0ABY4EFJ1</accession>
<gene>
    <name evidence="2" type="ORF">LVJ81_11125</name>
</gene>
<name>A0ABY4EFJ1_VITST</name>
<feature type="signal peptide" evidence="1">
    <location>
        <begin position="1"/>
        <end position="20"/>
    </location>
</feature>
<dbReference type="PANTHER" id="PTHR34387:SF1">
    <property type="entry name" value="PERIPLASMIC IMMUNOGENIC PROTEIN"/>
    <property type="match status" value="1"/>
</dbReference>
<dbReference type="RefSeq" id="WP_081619555.1">
    <property type="nucleotide sequence ID" value="NZ_CP091512.1"/>
</dbReference>
<protein>
    <submittedName>
        <fullName evidence="2">SIMPL domain-containing protein</fullName>
    </submittedName>
</protein>
<evidence type="ECO:0000313" key="2">
    <source>
        <dbReference type="EMBL" id="UOO92157.1"/>
    </source>
</evidence>
<dbReference type="Proteomes" id="UP000832034">
    <property type="component" value="Chromosome"/>
</dbReference>
<dbReference type="EMBL" id="CP091512">
    <property type="protein sequence ID" value="UOO92157.1"/>
    <property type="molecule type" value="Genomic_DNA"/>
</dbReference>
<feature type="chain" id="PRO_5046603878" evidence="1">
    <location>
        <begin position="21"/>
        <end position="230"/>
    </location>
</feature>
<evidence type="ECO:0000313" key="3">
    <source>
        <dbReference type="Proteomes" id="UP000832034"/>
    </source>
</evidence>
<proteinExistence type="predicted"/>
<reference evidence="2" key="2">
    <citation type="journal article" date="2022" name="Res Sq">
        <title>Evolution of multicellular longitudinally dividing oral cavity symbionts (Neisseriaceae).</title>
        <authorList>
            <person name="Nyongesa S."/>
            <person name="Weber P."/>
            <person name="Bernet E."/>
            <person name="Pullido F."/>
            <person name="Nieckarz M."/>
            <person name="Delaby M."/>
            <person name="Nieves C."/>
            <person name="Viehboeck T."/>
            <person name="Krause N."/>
            <person name="Rivera-Millot A."/>
            <person name="Nakamura A."/>
            <person name="Vischer N."/>
            <person name="VanNieuwenhze M."/>
            <person name="Brun Y."/>
            <person name="Cava F."/>
            <person name="Bulgheresi S."/>
            <person name="Veyrier F."/>
        </authorList>
    </citation>
    <scope>NUCLEOTIDE SEQUENCE</scope>
    <source>
        <strain evidence="2">SAG 1488-6</strain>
    </source>
</reference>
<dbReference type="Pfam" id="PF04402">
    <property type="entry name" value="SIMPL"/>
    <property type="match status" value="1"/>
</dbReference>
<dbReference type="PANTHER" id="PTHR34387">
    <property type="entry name" value="SLR1258 PROTEIN"/>
    <property type="match status" value="1"/>
</dbReference>
<organism evidence="2 3">
    <name type="scientific">Vitreoscilla stercoraria</name>
    <dbReference type="NCBI Taxonomy" id="61"/>
    <lineage>
        <taxon>Bacteria</taxon>
        <taxon>Pseudomonadati</taxon>
        <taxon>Pseudomonadota</taxon>
        <taxon>Betaproteobacteria</taxon>
        <taxon>Neisseriales</taxon>
        <taxon>Neisseriaceae</taxon>
        <taxon>Vitreoscilla</taxon>
    </lineage>
</organism>
<dbReference type="Gene3D" id="3.30.70.2970">
    <property type="entry name" value="Protein of unknown function (DUF541), domain 2"/>
    <property type="match status" value="1"/>
</dbReference>
<keyword evidence="1" id="KW-0732">Signal</keyword>
<dbReference type="InterPro" id="IPR007497">
    <property type="entry name" value="SIMPL/DUF541"/>
</dbReference>
<dbReference type="InterPro" id="IPR052022">
    <property type="entry name" value="26kDa_periplasmic_antigen"/>
</dbReference>